<dbReference type="Proteomes" id="UP000053240">
    <property type="component" value="Unassembled WGS sequence"/>
</dbReference>
<proteinExistence type="predicted"/>
<evidence type="ECO:0000313" key="3">
    <source>
        <dbReference type="Proteomes" id="UP000053240"/>
    </source>
</evidence>
<dbReference type="AlphaFoldDB" id="A0A194QLV5"/>
<keyword evidence="1" id="KW-0732">Signal</keyword>
<protein>
    <submittedName>
        <fullName evidence="2">Uncharacterized protein</fullName>
    </submittedName>
</protein>
<organism evidence="2 3">
    <name type="scientific">Papilio machaon</name>
    <name type="common">Old World swallowtail butterfly</name>
    <dbReference type="NCBI Taxonomy" id="76193"/>
    <lineage>
        <taxon>Eukaryota</taxon>
        <taxon>Metazoa</taxon>
        <taxon>Ecdysozoa</taxon>
        <taxon>Arthropoda</taxon>
        <taxon>Hexapoda</taxon>
        <taxon>Insecta</taxon>
        <taxon>Pterygota</taxon>
        <taxon>Neoptera</taxon>
        <taxon>Endopterygota</taxon>
        <taxon>Lepidoptera</taxon>
        <taxon>Glossata</taxon>
        <taxon>Ditrysia</taxon>
        <taxon>Papilionoidea</taxon>
        <taxon>Papilionidae</taxon>
        <taxon>Papilioninae</taxon>
        <taxon>Papilio</taxon>
    </lineage>
</organism>
<sequence length="159" mass="18115">MKKKLLMALTIFTLSAAKRSHSEGHQHGASSGHEEHIDNMAFSQPSAGTLRRDLNVKNFESNILTENQYFQKIDTLDNRVDNLNSLVQNQTNTIIQYLMEILKLVQLAPVHVMESAIQSLKNDLDKVKYLLTHHHHSSNHSLRRGILHIFLTLACILLI</sequence>
<gene>
    <name evidence="2" type="ORF">RR48_14083</name>
</gene>
<dbReference type="InParanoid" id="A0A194QLV5"/>
<evidence type="ECO:0000313" key="2">
    <source>
        <dbReference type="EMBL" id="KPJ06344.1"/>
    </source>
</evidence>
<accession>A0A194QLV5</accession>
<reference evidence="2 3" key="1">
    <citation type="journal article" date="2015" name="Nat. Commun.">
        <title>Outbred genome sequencing and CRISPR/Cas9 gene editing in butterflies.</title>
        <authorList>
            <person name="Li X."/>
            <person name="Fan D."/>
            <person name="Zhang W."/>
            <person name="Liu G."/>
            <person name="Zhang L."/>
            <person name="Zhao L."/>
            <person name="Fang X."/>
            <person name="Chen L."/>
            <person name="Dong Y."/>
            <person name="Chen Y."/>
            <person name="Ding Y."/>
            <person name="Zhao R."/>
            <person name="Feng M."/>
            <person name="Zhu Y."/>
            <person name="Feng Y."/>
            <person name="Jiang X."/>
            <person name="Zhu D."/>
            <person name="Xiang H."/>
            <person name="Feng X."/>
            <person name="Li S."/>
            <person name="Wang J."/>
            <person name="Zhang G."/>
            <person name="Kronforst M.R."/>
            <person name="Wang W."/>
        </authorList>
    </citation>
    <scope>NUCLEOTIDE SEQUENCE [LARGE SCALE GENOMIC DNA]</scope>
    <source>
        <strain evidence="2">Ya'a_city_454_Pm</strain>
        <tissue evidence="2">Whole body</tissue>
    </source>
</reference>
<evidence type="ECO:0000256" key="1">
    <source>
        <dbReference type="SAM" id="SignalP"/>
    </source>
</evidence>
<dbReference type="EMBL" id="KQ461196">
    <property type="protein sequence ID" value="KPJ06344.1"/>
    <property type="molecule type" value="Genomic_DNA"/>
</dbReference>
<feature type="signal peptide" evidence="1">
    <location>
        <begin position="1"/>
        <end position="17"/>
    </location>
</feature>
<feature type="chain" id="PRO_5008264467" evidence="1">
    <location>
        <begin position="18"/>
        <end position="159"/>
    </location>
</feature>
<keyword evidence="3" id="KW-1185">Reference proteome</keyword>
<name>A0A194QLV5_PAPMA</name>